<feature type="compositionally biased region" description="Polar residues" evidence="1">
    <location>
        <begin position="86"/>
        <end position="99"/>
    </location>
</feature>
<sequence length="109" mass="11678">MTSSSVASTTTNSNGGLPMMPGVNRKRKSRESSHGSGNLLHQLLEKSDDEDDLIDNITSAPAESTSMDLDSSLGSRSRHQSDHQEPQSTSTPLSRSEPCTSFPGFHSES</sequence>
<organism evidence="2 3">
    <name type="scientific">Elysia chlorotica</name>
    <name type="common">Eastern emerald elysia</name>
    <name type="synonym">Sea slug</name>
    <dbReference type="NCBI Taxonomy" id="188477"/>
    <lineage>
        <taxon>Eukaryota</taxon>
        <taxon>Metazoa</taxon>
        <taxon>Spiralia</taxon>
        <taxon>Lophotrochozoa</taxon>
        <taxon>Mollusca</taxon>
        <taxon>Gastropoda</taxon>
        <taxon>Heterobranchia</taxon>
        <taxon>Euthyneura</taxon>
        <taxon>Panpulmonata</taxon>
        <taxon>Sacoglossa</taxon>
        <taxon>Placobranchoidea</taxon>
        <taxon>Plakobranchidae</taxon>
        <taxon>Elysia</taxon>
    </lineage>
</organism>
<feature type="region of interest" description="Disordered" evidence="1">
    <location>
        <begin position="1"/>
        <end position="109"/>
    </location>
</feature>
<feature type="compositionally biased region" description="Low complexity" evidence="1">
    <location>
        <begin position="1"/>
        <end position="14"/>
    </location>
</feature>
<keyword evidence="3" id="KW-1185">Reference proteome</keyword>
<protein>
    <submittedName>
        <fullName evidence="2">Uncharacterized protein</fullName>
    </submittedName>
</protein>
<gene>
    <name evidence="2" type="ORF">EGW08_015596</name>
</gene>
<dbReference type="EMBL" id="RQTK01000647">
    <property type="protein sequence ID" value="RUS76648.1"/>
    <property type="molecule type" value="Genomic_DNA"/>
</dbReference>
<reference evidence="2 3" key="1">
    <citation type="submission" date="2019-01" db="EMBL/GenBank/DDBJ databases">
        <title>A draft genome assembly of the solar-powered sea slug Elysia chlorotica.</title>
        <authorList>
            <person name="Cai H."/>
            <person name="Li Q."/>
            <person name="Fang X."/>
            <person name="Li J."/>
            <person name="Curtis N.E."/>
            <person name="Altenburger A."/>
            <person name="Shibata T."/>
            <person name="Feng M."/>
            <person name="Maeda T."/>
            <person name="Schwartz J.A."/>
            <person name="Shigenobu S."/>
            <person name="Lundholm N."/>
            <person name="Nishiyama T."/>
            <person name="Yang H."/>
            <person name="Hasebe M."/>
            <person name="Li S."/>
            <person name="Pierce S.K."/>
            <person name="Wang J."/>
        </authorList>
    </citation>
    <scope>NUCLEOTIDE SEQUENCE [LARGE SCALE GENOMIC DNA]</scope>
    <source>
        <strain evidence="2">EC2010</strain>
        <tissue evidence="2">Whole organism of an adult</tissue>
    </source>
</reference>
<accession>A0A3S0ZDV0</accession>
<name>A0A3S0ZDV0_ELYCH</name>
<evidence type="ECO:0000256" key="1">
    <source>
        <dbReference type="SAM" id="MobiDB-lite"/>
    </source>
</evidence>
<evidence type="ECO:0000313" key="2">
    <source>
        <dbReference type="EMBL" id="RUS76648.1"/>
    </source>
</evidence>
<feature type="compositionally biased region" description="Polar residues" evidence="1">
    <location>
        <begin position="56"/>
        <end position="75"/>
    </location>
</feature>
<dbReference type="AlphaFoldDB" id="A0A3S0ZDV0"/>
<evidence type="ECO:0000313" key="3">
    <source>
        <dbReference type="Proteomes" id="UP000271974"/>
    </source>
</evidence>
<comment type="caution">
    <text evidence="2">The sequence shown here is derived from an EMBL/GenBank/DDBJ whole genome shotgun (WGS) entry which is preliminary data.</text>
</comment>
<dbReference type="Proteomes" id="UP000271974">
    <property type="component" value="Unassembled WGS sequence"/>
</dbReference>
<proteinExistence type="predicted"/>